<sequence>MSSLERGVKLVPIVAEDAGLLHSDDEREESSFLSEDPVEVIPKCHQIENWPIKPMTLSKVLIPKSLNVDDEDWNEIQDKAVSIVTLYLKPNVLKQVEEMETMTTIFQALQTKYHMKELSNSLLISLKLMSFKMIEVTKIEYHIDAFNDLLVALLNLSEY</sequence>
<protein>
    <submittedName>
        <fullName evidence="1">Uncharacterized protein</fullName>
    </submittedName>
</protein>
<gene>
    <name evidence="1" type="ORF">AXG93_4542s1130</name>
</gene>
<dbReference type="EMBL" id="LVLJ01002146">
    <property type="protein sequence ID" value="OAE26592.1"/>
    <property type="molecule type" value="Genomic_DNA"/>
</dbReference>
<evidence type="ECO:0000313" key="1">
    <source>
        <dbReference type="EMBL" id="OAE26592.1"/>
    </source>
</evidence>
<accession>A0A176W2D6</accession>
<comment type="caution">
    <text evidence="1">The sequence shown here is derived from an EMBL/GenBank/DDBJ whole genome shotgun (WGS) entry which is preliminary data.</text>
</comment>
<dbReference type="Pfam" id="PF14223">
    <property type="entry name" value="Retrotran_gag_2"/>
    <property type="match status" value="1"/>
</dbReference>
<evidence type="ECO:0000313" key="2">
    <source>
        <dbReference type="Proteomes" id="UP000077202"/>
    </source>
</evidence>
<keyword evidence="2" id="KW-1185">Reference proteome</keyword>
<dbReference type="Proteomes" id="UP000077202">
    <property type="component" value="Unassembled WGS sequence"/>
</dbReference>
<reference evidence="1" key="1">
    <citation type="submission" date="2016-03" db="EMBL/GenBank/DDBJ databases">
        <title>Mechanisms controlling the formation of the plant cell surface in tip-growing cells are functionally conserved among land plants.</title>
        <authorList>
            <person name="Honkanen S."/>
            <person name="Jones V.A."/>
            <person name="Morieri G."/>
            <person name="Champion C."/>
            <person name="Hetherington A.J."/>
            <person name="Kelly S."/>
            <person name="Saint-Marcoux D."/>
            <person name="Proust H."/>
            <person name="Prescott H."/>
            <person name="Dolan L."/>
        </authorList>
    </citation>
    <scope>NUCLEOTIDE SEQUENCE [LARGE SCALE GENOMIC DNA]</scope>
    <source>
        <tissue evidence="1">Whole gametophyte</tissue>
    </source>
</reference>
<dbReference type="AlphaFoldDB" id="A0A176W2D6"/>
<name>A0A176W2D6_MARPO</name>
<organism evidence="1 2">
    <name type="scientific">Marchantia polymorpha subsp. ruderalis</name>
    <dbReference type="NCBI Taxonomy" id="1480154"/>
    <lineage>
        <taxon>Eukaryota</taxon>
        <taxon>Viridiplantae</taxon>
        <taxon>Streptophyta</taxon>
        <taxon>Embryophyta</taxon>
        <taxon>Marchantiophyta</taxon>
        <taxon>Marchantiopsida</taxon>
        <taxon>Marchantiidae</taxon>
        <taxon>Marchantiales</taxon>
        <taxon>Marchantiaceae</taxon>
        <taxon>Marchantia</taxon>
    </lineage>
</organism>
<proteinExistence type="predicted"/>